<organism evidence="2 3">
    <name type="scientific">Acaulospora morrowiae</name>
    <dbReference type="NCBI Taxonomy" id="94023"/>
    <lineage>
        <taxon>Eukaryota</taxon>
        <taxon>Fungi</taxon>
        <taxon>Fungi incertae sedis</taxon>
        <taxon>Mucoromycota</taxon>
        <taxon>Glomeromycotina</taxon>
        <taxon>Glomeromycetes</taxon>
        <taxon>Diversisporales</taxon>
        <taxon>Acaulosporaceae</taxon>
        <taxon>Acaulospora</taxon>
    </lineage>
</organism>
<evidence type="ECO:0000256" key="1">
    <source>
        <dbReference type="SAM" id="Phobius"/>
    </source>
</evidence>
<accession>A0A9N9EGH1</accession>
<dbReference type="AlphaFoldDB" id="A0A9N9EGH1"/>
<keyword evidence="1" id="KW-1133">Transmembrane helix</keyword>
<feature type="transmembrane region" description="Helical" evidence="1">
    <location>
        <begin position="31"/>
        <end position="55"/>
    </location>
</feature>
<keyword evidence="1" id="KW-0812">Transmembrane</keyword>
<comment type="caution">
    <text evidence="2">The sequence shown here is derived from an EMBL/GenBank/DDBJ whole genome shotgun (WGS) entry which is preliminary data.</text>
</comment>
<dbReference type="OrthoDB" id="2308209at2759"/>
<keyword evidence="1" id="KW-0472">Membrane</keyword>
<gene>
    <name evidence="2" type="ORF">AMORRO_LOCUS10820</name>
</gene>
<proteinExistence type="predicted"/>
<evidence type="ECO:0000313" key="2">
    <source>
        <dbReference type="EMBL" id="CAG8670943.1"/>
    </source>
</evidence>
<evidence type="ECO:0000313" key="3">
    <source>
        <dbReference type="Proteomes" id="UP000789342"/>
    </source>
</evidence>
<reference evidence="2" key="1">
    <citation type="submission" date="2021-06" db="EMBL/GenBank/DDBJ databases">
        <authorList>
            <person name="Kallberg Y."/>
            <person name="Tangrot J."/>
            <person name="Rosling A."/>
        </authorList>
    </citation>
    <scope>NUCLEOTIDE SEQUENCE</scope>
    <source>
        <strain evidence="2">CL551</strain>
    </source>
</reference>
<keyword evidence="3" id="KW-1185">Reference proteome</keyword>
<protein>
    <submittedName>
        <fullName evidence="2">17309_t:CDS:1</fullName>
    </submittedName>
</protein>
<dbReference type="Proteomes" id="UP000789342">
    <property type="component" value="Unassembled WGS sequence"/>
</dbReference>
<sequence length="135" mass="15045">MWIATGSRVTCTDNPFSPQSPLVIRLFCGSYIFSTISGWLIVIQLSATSALHLILWRRLRSNNNRNLIEILVHKEYQQYNNSKVSTIEFADSSKETNDGMGMSRGSHVLLDLISSYSDESAANSLENGGQRVCSL</sequence>
<dbReference type="EMBL" id="CAJVPV010012555">
    <property type="protein sequence ID" value="CAG8670943.1"/>
    <property type="molecule type" value="Genomic_DNA"/>
</dbReference>
<name>A0A9N9EGH1_9GLOM</name>